<dbReference type="EMBL" id="JAVFKD010000015">
    <property type="protein sequence ID" value="KAK5988992.1"/>
    <property type="molecule type" value="Genomic_DNA"/>
</dbReference>
<accession>A0ABR0S9Z2</accession>
<keyword evidence="2" id="KW-1185">Reference proteome</keyword>
<name>A0ABR0S9Z2_9HYPO</name>
<reference evidence="1 2" key="1">
    <citation type="submission" date="2024-01" db="EMBL/GenBank/DDBJ databases">
        <title>Complete genome of Cladobotryum mycophilum ATHUM6906.</title>
        <authorList>
            <person name="Christinaki A.C."/>
            <person name="Myridakis A.I."/>
            <person name="Kouvelis V.N."/>
        </authorList>
    </citation>
    <scope>NUCLEOTIDE SEQUENCE [LARGE SCALE GENOMIC DNA]</scope>
    <source>
        <strain evidence="1 2">ATHUM6906</strain>
    </source>
</reference>
<evidence type="ECO:0000313" key="1">
    <source>
        <dbReference type="EMBL" id="KAK5988992.1"/>
    </source>
</evidence>
<comment type="caution">
    <text evidence="1">The sequence shown here is derived from an EMBL/GenBank/DDBJ whole genome shotgun (WGS) entry which is preliminary data.</text>
</comment>
<organism evidence="1 2">
    <name type="scientific">Cladobotryum mycophilum</name>
    <dbReference type="NCBI Taxonomy" id="491253"/>
    <lineage>
        <taxon>Eukaryota</taxon>
        <taxon>Fungi</taxon>
        <taxon>Dikarya</taxon>
        <taxon>Ascomycota</taxon>
        <taxon>Pezizomycotina</taxon>
        <taxon>Sordariomycetes</taxon>
        <taxon>Hypocreomycetidae</taxon>
        <taxon>Hypocreales</taxon>
        <taxon>Hypocreaceae</taxon>
        <taxon>Cladobotryum</taxon>
    </lineage>
</organism>
<proteinExistence type="predicted"/>
<protein>
    <submittedName>
        <fullName evidence="1">Uncharacterized protein</fullName>
    </submittedName>
</protein>
<sequence>MVHFSFTSELRKEKVPESDASIHESLAMLAQYSREGFAVDVEVVLIELGCTRKYFGRQQWLGMGPCPKLHGSTQTLEYYAVEVFVPGEVLLEATVVEYGVG</sequence>
<evidence type="ECO:0000313" key="2">
    <source>
        <dbReference type="Proteomes" id="UP001338125"/>
    </source>
</evidence>
<gene>
    <name evidence="1" type="ORF">PT974_10490</name>
</gene>
<dbReference type="Proteomes" id="UP001338125">
    <property type="component" value="Unassembled WGS sequence"/>
</dbReference>